<dbReference type="OrthoDB" id="9762913at2"/>
<name>A0A1W2GBG1_REIFA</name>
<comment type="similarity">
    <text evidence="1 4 7">Belongs to the aldehyde dehydrogenase family.</text>
</comment>
<dbReference type="GO" id="GO:0005737">
    <property type="term" value="C:cytoplasm"/>
    <property type="evidence" value="ECO:0007669"/>
    <property type="project" value="TreeGrafter"/>
</dbReference>
<feature type="active site" evidence="5">
    <location>
        <position position="245"/>
    </location>
</feature>
<dbReference type="InterPro" id="IPR016162">
    <property type="entry name" value="Ald_DH_N"/>
</dbReference>
<reference evidence="9 10" key="1">
    <citation type="submission" date="2017-04" db="EMBL/GenBank/DDBJ databases">
        <authorList>
            <person name="Afonso C.L."/>
            <person name="Miller P.J."/>
            <person name="Scott M.A."/>
            <person name="Spackman E."/>
            <person name="Goraichik I."/>
            <person name="Dimitrov K.M."/>
            <person name="Suarez D.L."/>
            <person name="Swayne D.E."/>
        </authorList>
    </citation>
    <scope>NUCLEOTIDE SEQUENCE [LARGE SCALE GENOMIC DNA]</scope>
    <source>
        <strain evidence="9 10">DSM 26133</strain>
    </source>
</reference>
<dbReference type="InterPro" id="IPR016163">
    <property type="entry name" value="Ald_DH_C"/>
</dbReference>
<dbReference type="FunFam" id="3.40.309.10:FF:000003">
    <property type="entry name" value="Aldehyde dehydrogenase"/>
    <property type="match status" value="1"/>
</dbReference>
<dbReference type="SUPFAM" id="SSF53720">
    <property type="entry name" value="ALDH-like"/>
    <property type="match status" value="1"/>
</dbReference>
<organism evidence="9 10">
    <name type="scientific">Reichenbachiella faecimaris</name>
    <dbReference type="NCBI Taxonomy" id="692418"/>
    <lineage>
        <taxon>Bacteria</taxon>
        <taxon>Pseudomonadati</taxon>
        <taxon>Bacteroidota</taxon>
        <taxon>Cytophagia</taxon>
        <taxon>Cytophagales</taxon>
        <taxon>Reichenbachiellaceae</taxon>
        <taxon>Reichenbachiella</taxon>
    </lineage>
</organism>
<dbReference type="GO" id="GO:0004029">
    <property type="term" value="F:aldehyde dehydrogenase (NAD+) activity"/>
    <property type="evidence" value="ECO:0007669"/>
    <property type="project" value="TreeGrafter"/>
</dbReference>
<dbReference type="InterPro" id="IPR029510">
    <property type="entry name" value="Ald_DH_CS_GLU"/>
</dbReference>
<accession>A0A1W2GBG1</accession>
<dbReference type="Gene3D" id="3.40.309.10">
    <property type="entry name" value="Aldehyde Dehydrogenase, Chain A, domain 2"/>
    <property type="match status" value="1"/>
</dbReference>
<dbReference type="InterPro" id="IPR015590">
    <property type="entry name" value="Aldehyde_DH_dom"/>
</dbReference>
<dbReference type="PROSITE" id="PS00687">
    <property type="entry name" value="ALDEHYDE_DEHYDR_GLU"/>
    <property type="match status" value="1"/>
</dbReference>
<evidence type="ECO:0000256" key="5">
    <source>
        <dbReference type="PIRSR" id="PIRSR036492-1"/>
    </source>
</evidence>
<dbReference type="PANTHER" id="PTHR43570">
    <property type="entry name" value="ALDEHYDE DEHYDROGENASE"/>
    <property type="match status" value="1"/>
</dbReference>
<sequence length="469" mass="52419">MANQFQSQFDKQKVKSLTLRTESITCRRQRLKSLKTWILNNKDKIRKALHADLRKSETETDITEIFTVTTEINDALSHLHQWARPQHVSPGMTYLGTSARIKPEPKGVCLIIAPWNFPFNLIGSPLASCLAAGNTAILKPSEHTPATSKLIKEMVEDVFEPELVTVIEGAVPETTALLELPFDHIFFTGSTNVGKIVMGAAAKNLSSVTLELGGKSPVIIDETASADDAARKIVWGRFNNNGQTCIAPDYIFISDIVKDKFVASAKKYVSQLFDSNNEGMAHTKDYSRLVNANHASRLVDMLEEAKQSGAKIEFGGDHSTEDRFIEPTLLSNIDESNRIWQEEIFGPIMPMKVYEDINDVIHHINKNDKPLSLYLFTTSRKMKKHITQATSAGTMVINDVVVQYAHPNLPFGGVNHSGIGKSHGKYGFMEFSNQKSVLSQRIGLTNALLFYPPFNGFKKWVVSFMIKWF</sequence>
<dbReference type="AlphaFoldDB" id="A0A1W2GBG1"/>
<keyword evidence="10" id="KW-1185">Reference proteome</keyword>
<proteinExistence type="inferred from homology"/>
<dbReference type="PANTHER" id="PTHR43570:SF20">
    <property type="entry name" value="ALDEHYDE DEHYDROGENASE ALDX-RELATED"/>
    <property type="match status" value="1"/>
</dbReference>
<evidence type="ECO:0000256" key="1">
    <source>
        <dbReference type="ARBA" id="ARBA00009986"/>
    </source>
</evidence>
<evidence type="ECO:0000256" key="2">
    <source>
        <dbReference type="ARBA" id="ARBA00023002"/>
    </source>
</evidence>
<dbReference type="Gene3D" id="3.40.605.10">
    <property type="entry name" value="Aldehyde Dehydrogenase, Chain A, domain 1"/>
    <property type="match status" value="1"/>
</dbReference>
<gene>
    <name evidence="9" type="ORF">SAMN04488029_1755</name>
</gene>
<evidence type="ECO:0000313" key="9">
    <source>
        <dbReference type="EMBL" id="SMD33941.1"/>
    </source>
</evidence>
<evidence type="ECO:0000259" key="8">
    <source>
        <dbReference type="Pfam" id="PF00171"/>
    </source>
</evidence>
<dbReference type="PROSITE" id="PS00070">
    <property type="entry name" value="ALDEHYDE_DEHYDR_CYS"/>
    <property type="match status" value="1"/>
</dbReference>
<dbReference type="FunFam" id="3.40.605.10:FF:000004">
    <property type="entry name" value="Aldehyde dehydrogenase"/>
    <property type="match status" value="1"/>
</dbReference>
<feature type="active site" evidence="5 6">
    <location>
        <position position="211"/>
    </location>
</feature>
<protein>
    <recommendedName>
        <fullName evidence="4">Aldehyde dehydrogenase</fullName>
    </recommendedName>
</protein>
<evidence type="ECO:0000256" key="7">
    <source>
        <dbReference type="RuleBase" id="RU003345"/>
    </source>
</evidence>
<dbReference type="RefSeq" id="WP_084372348.1">
    <property type="nucleotide sequence ID" value="NZ_FWYF01000002.1"/>
</dbReference>
<dbReference type="PIRSF" id="PIRSF036492">
    <property type="entry name" value="ALDH"/>
    <property type="match status" value="1"/>
</dbReference>
<dbReference type="InterPro" id="IPR016160">
    <property type="entry name" value="Ald_DH_CS_CYS"/>
</dbReference>
<dbReference type="EMBL" id="FWYF01000002">
    <property type="protein sequence ID" value="SMD33941.1"/>
    <property type="molecule type" value="Genomic_DNA"/>
</dbReference>
<evidence type="ECO:0000313" key="10">
    <source>
        <dbReference type="Proteomes" id="UP000192472"/>
    </source>
</evidence>
<keyword evidence="3" id="KW-0520">NAD</keyword>
<dbReference type="InterPro" id="IPR012394">
    <property type="entry name" value="Aldehyde_DH_NAD(P)"/>
</dbReference>
<dbReference type="STRING" id="692418.SAMN04488029_1755"/>
<dbReference type="Proteomes" id="UP000192472">
    <property type="component" value="Unassembled WGS sequence"/>
</dbReference>
<feature type="domain" description="Aldehyde dehydrogenase" evidence="8">
    <location>
        <begin position="18"/>
        <end position="437"/>
    </location>
</feature>
<dbReference type="Pfam" id="PF00171">
    <property type="entry name" value="Aldedh"/>
    <property type="match status" value="1"/>
</dbReference>
<dbReference type="InterPro" id="IPR016161">
    <property type="entry name" value="Ald_DH/histidinol_DH"/>
</dbReference>
<evidence type="ECO:0000256" key="6">
    <source>
        <dbReference type="PROSITE-ProRule" id="PRU10007"/>
    </source>
</evidence>
<evidence type="ECO:0000256" key="3">
    <source>
        <dbReference type="ARBA" id="ARBA00023027"/>
    </source>
</evidence>
<evidence type="ECO:0000256" key="4">
    <source>
        <dbReference type="PIRNR" id="PIRNR036492"/>
    </source>
</evidence>
<keyword evidence="2 4" id="KW-0560">Oxidoreductase</keyword>
<dbReference type="GO" id="GO:0006081">
    <property type="term" value="P:aldehyde metabolic process"/>
    <property type="evidence" value="ECO:0007669"/>
    <property type="project" value="InterPro"/>
</dbReference>